<evidence type="ECO:0000256" key="2">
    <source>
        <dbReference type="SAM" id="Phobius"/>
    </source>
</evidence>
<evidence type="ECO:0000256" key="1">
    <source>
        <dbReference type="SAM" id="MobiDB-lite"/>
    </source>
</evidence>
<comment type="caution">
    <text evidence="3">The sequence shown here is derived from an EMBL/GenBank/DDBJ whole genome shotgun (WGS) entry which is preliminary data.</text>
</comment>
<organism evidence="3 4">
    <name type="scientific">Candidatus Colwellbacteria bacterium RIFCSPLOWO2_12_FULL_43_11</name>
    <dbReference type="NCBI Taxonomy" id="1797693"/>
    <lineage>
        <taxon>Bacteria</taxon>
        <taxon>Candidatus Colwelliibacteriota</taxon>
    </lineage>
</organism>
<dbReference type="EMBL" id="MHJB01000026">
    <property type="protein sequence ID" value="OGY61003.1"/>
    <property type="molecule type" value="Genomic_DNA"/>
</dbReference>
<accession>A0A1G1Z8M4</accession>
<feature type="region of interest" description="Disordered" evidence="1">
    <location>
        <begin position="361"/>
        <end position="465"/>
    </location>
</feature>
<reference evidence="3 4" key="1">
    <citation type="journal article" date="2016" name="Nat. Commun.">
        <title>Thousands of microbial genomes shed light on interconnected biogeochemical processes in an aquifer system.</title>
        <authorList>
            <person name="Anantharaman K."/>
            <person name="Brown C.T."/>
            <person name="Hug L.A."/>
            <person name="Sharon I."/>
            <person name="Castelle C.J."/>
            <person name="Probst A.J."/>
            <person name="Thomas B.C."/>
            <person name="Singh A."/>
            <person name="Wilkins M.J."/>
            <person name="Karaoz U."/>
            <person name="Brodie E.L."/>
            <person name="Williams K.H."/>
            <person name="Hubbard S.S."/>
            <person name="Banfield J.F."/>
        </authorList>
    </citation>
    <scope>NUCLEOTIDE SEQUENCE [LARGE SCALE GENOMIC DNA]</scope>
</reference>
<keyword evidence="2" id="KW-0812">Transmembrane</keyword>
<evidence type="ECO:0000313" key="4">
    <source>
        <dbReference type="Proteomes" id="UP000176571"/>
    </source>
</evidence>
<evidence type="ECO:0000313" key="3">
    <source>
        <dbReference type="EMBL" id="OGY61003.1"/>
    </source>
</evidence>
<feature type="transmembrane region" description="Helical" evidence="2">
    <location>
        <begin position="20"/>
        <end position="42"/>
    </location>
</feature>
<dbReference type="AlphaFoldDB" id="A0A1G1Z8M4"/>
<feature type="compositionally biased region" description="Low complexity" evidence="1">
    <location>
        <begin position="455"/>
        <end position="464"/>
    </location>
</feature>
<sequence>MIIKFRKNQKGLNLTKSGLILMLIIGLNLFGFLSIGSTTAFYNDSETSSGNLLGATSLDFSVDTEKQDDRFQTFTQGGWGSGAHGHNPGVYRDANFEGAFPLGAVIGLPDAYYSATFTDAEAVEDFLPAGDEPAPFTQDYVDPDSTEAGVLAGQVLALTLNIGFDLYDPDFAPSVNNLQDYVIHDALLPCDGLMVQQVLDEANSILGGLGSSFTPSEINECATWINEKFDEGGGDGGLVPGGSITQFATILNGGLLGFQYTVSVEKTSGDDAFCSALHLDVYLEGGSIYHDDLVAFVSSAVVYSASTDEWEFVISLPADSDVEGSCGFDFVYSGWQTNLETFGGFNDIERVDDPVHSAASVTVHSDDAEDTNQDEGSGSPNVQEQSLDNEPKVEEAITGEETDDDSGSSDDGDEPDVDTSTDETVADEEEVTEETDEDAENTEVKEEETIEENVSESQQEVVPPVEEEIVTTTEEEIIVPVEEEIKVEESVVEPIPEVETLPSEPPTGTEEETN</sequence>
<keyword evidence="2" id="KW-1133">Transmembrane helix</keyword>
<dbReference type="STRING" id="1797693.A3F99_00420"/>
<proteinExistence type="predicted"/>
<keyword evidence="2" id="KW-0472">Membrane</keyword>
<feature type="compositionally biased region" description="Acidic residues" evidence="1">
    <location>
        <begin position="397"/>
        <end position="454"/>
    </location>
</feature>
<protein>
    <submittedName>
        <fullName evidence="3">Uncharacterized protein</fullName>
    </submittedName>
</protein>
<dbReference type="Proteomes" id="UP000176571">
    <property type="component" value="Unassembled WGS sequence"/>
</dbReference>
<feature type="compositionally biased region" description="Polar residues" evidence="1">
    <location>
        <begin position="374"/>
        <end position="388"/>
    </location>
</feature>
<name>A0A1G1Z8M4_9BACT</name>
<feature type="region of interest" description="Disordered" evidence="1">
    <location>
        <begin position="489"/>
        <end position="514"/>
    </location>
</feature>
<feature type="compositionally biased region" description="Low complexity" evidence="1">
    <location>
        <begin position="492"/>
        <end position="508"/>
    </location>
</feature>
<gene>
    <name evidence="3" type="ORF">A3F99_00420</name>
</gene>